<comment type="cofactor">
    <cofactor evidence="11">
        <name>FMN</name>
        <dbReference type="ChEBI" id="CHEBI:58210"/>
    </cofactor>
    <text evidence="11">Binds 1 FMN per subunit.</text>
</comment>
<feature type="binding site" evidence="11">
    <location>
        <begin position="70"/>
        <end position="74"/>
    </location>
    <ligand>
        <name>FMN</name>
        <dbReference type="ChEBI" id="CHEBI:58210"/>
    </ligand>
</feature>
<evidence type="ECO:0000313" key="14">
    <source>
        <dbReference type="Proteomes" id="UP000595074"/>
    </source>
</evidence>
<evidence type="ECO:0000256" key="5">
    <source>
        <dbReference type="ARBA" id="ARBA00022630"/>
    </source>
</evidence>
<dbReference type="InterPro" id="IPR050074">
    <property type="entry name" value="DHO_dehydrogenase"/>
</dbReference>
<keyword evidence="11" id="KW-1003">Cell membrane</keyword>
<keyword evidence="14" id="KW-1185">Reference proteome</keyword>
<evidence type="ECO:0000259" key="12">
    <source>
        <dbReference type="Pfam" id="PF01180"/>
    </source>
</evidence>
<dbReference type="HAMAP" id="MF_00225">
    <property type="entry name" value="DHO_dh_type2"/>
    <property type="match status" value="1"/>
</dbReference>
<keyword evidence="8 11" id="KW-0560">Oxidoreductase</keyword>
<dbReference type="InterPro" id="IPR005720">
    <property type="entry name" value="Dihydroorotate_DH_cat"/>
</dbReference>
<dbReference type="NCBIfam" id="NF003645">
    <property type="entry name" value="PRK05286.1-2"/>
    <property type="match status" value="1"/>
</dbReference>
<feature type="binding site" evidence="11">
    <location>
        <begin position="246"/>
        <end position="247"/>
    </location>
    <ligand>
        <name>substrate</name>
    </ligand>
</feature>
<dbReference type="PROSITE" id="PS00912">
    <property type="entry name" value="DHODEHASE_2"/>
    <property type="match status" value="1"/>
</dbReference>
<dbReference type="NCBIfam" id="TIGR01036">
    <property type="entry name" value="pyrD_sub2"/>
    <property type="match status" value="1"/>
</dbReference>
<evidence type="ECO:0000256" key="10">
    <source>
        <dbReference type="ARBA" id="ARBA00048639"/>
    </source>
</evidence>
<comment type="catalytic activity">
    <reaction evidence="10 11">
        <text>(S)-dihydroorotate + a quinone = orotate + a quinol</text>
        <dbReference type="Rhea" id="RHEA:30187"/>
        <dbReference type="ChEBI" id="CHEBI:24646"/>
        <dbReference type="ChEBI" id="CHEBI:30839"/>
        <dbReference type="ChEBI" id="CHEBI:30864"/>
        <dbReference type="ChEBI" id="CHEBI:132124"/>
        <dbReference type="EC" id="1.3.5.2"/>
    </reaction>
</comment>
<dbReference type="GO" id="GO:0044205">
    <property type="term" value="P:'de novo' UMP biosynthetic process"/>
    <property type="evidence" value="ECO:0007669"/>
    <property type="project" value="UniProtKB-UniRule"/>
</dbReference>
<dbReference type="RefSeq" id="WP_197547992.1">
    <property type="nucleotide sequence ID" value="NZ_CP063164.1"/>
</dbReference>
<organism evidence="13 14">
    <name type="scientific">Sulfurovum indicum</name>
    <dbReference type="NCBI Taxonomy" id="2779528"/>
    <lineage>
        <taxon>Bacteria</taxon>
        <taxon>Pseudomonadati</taxon>
        <taxon>Campylobacterota</taxon>
        <taxon>Epsilonproteobacteria</taxon>
        <taxon>Campylobacterales</taxon>
        <taxon>Sulfurovaceae</taxon>
        <taxon>Sulfurovum</taxon>
    </lineage>
</organism>
<feature type="active site" description="Nucleophile" evidence="11">
    <location>
        <position position="184"/>
    </location>
</feature>
<dbReference type="GO" id="GO:0006207">
    <property type="term" value="P:'de novo' pyrimidine nucleobase biosynthetic process"/>
    <property type="evidence" value="ECO:0007669"/>
    <property type="project" value="UniProtKB-UniRule"/>
</dbReference>
<feature type="binding site" evidence="11">
    <location>
        <position position="74"/>
    </location>
    <ligand>
        <name>substrate</name>
    </ligand>
</feature>
<dbReference type="GO" id="GO:0005886">
    <property type="term" value="C:plasma membrane"/>
    <property type="evidence" value="ECO:0007669"/>
    <property type="project" value="UniProtKB-SubCell"/>
</dbReference>
<dbReference type="InterPro" id="IPR013785">
    <property type="entry name" value="Aldolase_TIM"/>
</dbReference>
<feature type="binding site" evidence="11">
    <location>
        <position position="245"/>
    </location>
    <ligand>
        <name>FMN</name>
        <dbReference type="ChEBI" id="CHEBI:58210"/>
    </ligand>
</feature>
<dbReference type="UniPathway" id="UPA00070">
    <property type="reaction ID" value="UER00946"/>
</dbReference>
<feature type="binding site" evidence="11">
    <location>
        <begin position="119"/>
        <end position="123"/>
    </location>
    <ligand>
        <name>substrate</name>
    </ligand>
</feature>
<feature type="binding site" evidence="11">
    <location>
        <position position="181"/>
    </location>
    <ligand>
        <name>FMN</name>
        <dbReference type="ChEBI" id="CHEBI:58210"/>
    </ligand>
</feature>
<comment type="similarity">
    <text evidence="4 11">Belongs to the dihydroorotate dehydrogenase family. Type 2 subfamily.</text>
</comment>
<protein>
    <recommendedName>
        <fullName evidence="11">Dihydroorotate dehydrogenase (quinone)</fullName>
        <ecNumber evidence="11">1.3.5.2</ecNumber>
    </recommendedName>
    <alternativeName>
        <fullName evidence="11">DHOdehase</fullName>
        <shortName evidence="11">DHOD</shortName>
        <shortName evidence="11">DHODase</shortName>
    </alternativeName>
    <alternativeName>
        <fullName evidence="11">Dihydroorotate oxidase</fullName>
    </alternativeName>
</protein>
<dbReference type="InterPro" id="IPR012135">
    <property type="entry name" value="Dihydroorotate_DH_1_2"/>
</dbReference>
<feature type="binding site" evidence="11">
    <location>
        <position position="181"/>
    </location>
    <ligand>
        <name>substrate</name>
    </ligand>
</feature>
<keyword evidence="6 11" id="KW-0288">FMN</keyword>
<evidence type="ECO:0000256" key="1">
    <source>
        <dbReference type="ARBA" id="ARBA00003125"/>
    </source>
</evidence>
<evidence type="ECO:0000256" key="9">
    <source>
        <dbReference type="ARBA" id="ARBA00023136"/>
    </source>
</evidence>
<evidence type="ECO:0000313" key="13">
    <source>
        <dbReference type="EMBL" id="QOR61318.1"/>
    </source>
</evidence>
<evidence type="ECO:0000256" key="2">
    <source>
        <dbReference type="ARBA" id="ARBA00004370"/>
    </source>
</evidence>
<feature type="binding site" evidence="11">
    <location>
        <position position="294"/>
    </location>
    <ligand>
        <name>FMN</name>
        <dbReference type="ChEBI" id="CHEBI:58210"/>
    </ligand>
</feature>
<dbReference type="KEGG" id="sinu:IMZ28_07635"/>
<dbReference type="PANTHER" id="PTHR48109">
    <property type="entry name" value="DIHYDROOROTATE DEHYDROGENASE (QUINONE), MITOCHONDRIAL-RELATED"/>
    <property type="match status" value="1"/>
</dbReference>
<gene>
    <name evidence="11" type="primary">pyrD</name>
    <name evidence="13" type="ORF">IMZ28_07635</name>
</gene>
<feature type="binding site" evidence="11">
    <location>
        <position position="217"/>
    </location>
    <ligand>
        <name>FMN</name>
        <dbReference type="ChEBI" id="CHEBI:58210"/>
    </ligand>
</feature>
<proteinExistence type="inferred from homology"/>
<dbReference type="NCBIfam" id="NF003649">
    <property type="entry name" value="PRK05286.2-2"/>
    <property type="match status" value="1"/>
</dbReference>
<feature type="binding site" evidence="11">
    <location>
        <position position="148"/>
    </location>
    <ligand>
        <name>FMN</name>
        <dbReference type="ChEBI" id="CHEBI:58210"/>
    </ligand>
</feature>
<dbReference type="InterPro" id="IPR005719">
    <property type="entry name" value="Dihydroorotate_DH_2"/>
</dbReference>
<keyword evidence="5 11" id="KW-0285">Flavoprotein</keyword>
<evidence type="ECO:0000256" key="4">
    <source>
        <dbReference type="ARBA" id="ARBA00005359"/>
    </source>
</evidence>
<comment type="pathway">
    <text evidence="3 11">Pyrimidine metabolism; UMP biosynthesis via de novo pathway; orotate from (S)-dihydroorotate (quinone route): step 1/1.</text>
</comment>
<reference evidence="13 14" key="1">
    <citation type="submission" date="2020-10" db="EMBL/GenBank/DDBJ databases">
        <title>The genome of sulfurovum sp.</title>
        <authorList>
            <person name="Xie S."/>
            <person name="Shao Z."/>
            <person name="Jiang L."/>
        </authorList>
    </citation>
    <scope>NUCLEOTIDE SEQUENCE [LARGE SCALE GENOMIC DNA]</scope>
    <source>
        <strain evidence="13 14">ST-419</strain>
    </source>
</reference>
<name>A0A7M1S1R2_9BACT</name>
<keyword evidence="9 11" id="KW-0472">Membrane</keyword>
<dbReference type="Pfam" id="PF01180">
    <property type="entry name" value="DHO_dh"/>
    <property type="match status" value="1"/>
</dbReference>
<accession>A0A7M1S1R2</accession>
<evidence type="ECO:0000256" key="6">
    <source>
        <dbReference type="ARBA" id="ARBA00022643"/>
    </source>
</evidence>
<dbReference type="Gene3D" id="3.20.20.70">
    <property type="entry name" value="Aldolase class I"/>
    <property type="match status" value="1"/>
</dbReference>
<evidence type="ECO:0000256" key="11">
    <source>
        <dbReference type="HAMAP-Rule" id="MF_00225"/>
    </source>
</evidence>
<dbReference type="GO" id="GO:0005737">
    <property type="term" value="C:cytoplasm"/>
    <property type="evidence" value="ECO:0007669"/>
    <property type="project" value="InterPro"/>
</dbReference>
<evidence type="ECO:0000256" key="3">
    <source>
        <dbReference type="ARBA" id="ARBA00005161"/>
    </source>
</evidence>
<dbReference type="EMBL" id="CP063164">
    <property type="protein sequence ID" value="QOR61318.1"/>
    <property type="molecule type" value="Genomic_DNA"/>
</dbReference>
<feature type="binding site" evidence="11">
    <location>
        <position position="186"/>
    </location>
    <ligand>
        <name>substrate</name>
    </ligand>
</feature>
<dbReference type="CDD" id="cd04738">
    <property type="entry name" value="DHOD_2_like"/>
    <property type="match status" value="1"/>
</dbReference>
<dbReference type="NCBIfam" id="NF003652">
    <property type="entry name" value="PRK05286.2-5"/>
    <property type="match status" value="1"/>
</dbReference>
<dbReference type="SUPFAM" id="SSF51395">
    <property type="entry name" value="FMN-linked oxidoreductases"/>
    <property type="match status" value="1"/>
</dbReference>
<dbReference type="PIRSF" id="PIRSF000164">
    <property type="entry name" value="DHO_oxidase"/>
    <property type="match status" value="1"/>
</dbReference>
<comment type="subcellular location">
    <subcellularLocation>
        <location evidence="11">Cell membrane</location>
        <topology evidence="11">Peripheral membrane protein</topology>
    </subcellularLocation>
    <subcellularLocation>
        <location evidence="2">Membrane</location>
    </subcellularLocation>
</comment>
<feature type="domain" description="Dihydroorotate dehydrogenase catalytic" evidence="12">
    <location>
        <begin position="52"/>
        <end position="337"/>
    </location>
</feature>
<dbReference type="PROSITE" id="PS00911">
    <property type="entry name" value="DHODEHASE_1"/>
    <property type="match status" value="1"/>
</dbReference>
<evidence type="ECO:0000256" key="8">
    <source>
        <dbReference type="ARBA" id="ARBA00023002"/>
    </source>
</evidence>
<feature type="binding site" evidence="11">
    <location>
        <position position="94"/>
    </location>
    <ligand>
        <name>FMN</name>
        <dbReference type="ChEBI" id="CHEBI:58210"/>
    </ligand>
</feature>
<dbReference type="InterPro" id="IPR001295">
    <property type="entry name" value="Dihydroorotate_DH_CS"/>
</dbReference>
<dbReference type="Proteomes" id="UP000595074">
    <property type="component" value="Chromosome"/>
</dbReference>
<dbReference type="AlphaFoldDB" id="A0A7M1S1R2"/>
<comment type="subunit">
    <text evidence="11">Monomer.</text>
</comment>
<comment type="function">
    <text evidence="1 11">Catalyzes the conversion of dihydroorotate to orotate with quinone as electron acceptor.</text>
</comment>
<keyword evidence="7 11" id="KW-0665">Pyrimidine biosynthesis</keyword>
<dbReference type="GO" id="GO:0106430">
    <property type="term" value="F:dihydroorotate dehydrogenase (quinone) activity"/>
    <property type="evidence" value="ECO:0007669"/>
    <property type="project" value="UniProtKB-EC"/>
</dbReference>
<feature type="binding site" evidence="11">
    <location>
        <begin position="315"/>
        <end position="316"/>
    </location>
    <ligand>
        <name>FMN</name>
        <dbReference type="ChEBI" id="CHEBI:58210"/>
    </ligand>
</feature>
<dbReference type="PANTHER" id="PTHR48109:SF4">
    <property type="entry name" value="DIHYDROOROTATE DEHYDROGENASE (QUINONE), MITOCHONDRIAL"/>
    <property type="match status" value="1"/>
</dbReference>
<feature type="binding site" evidence="11">
    <location>
        <position position="265"/>
    </location>
    <ligand>
        <name>FMN</name>
        <dbReference type="ChEBI" id="CHEBI:58210"/>
    </ligand>
</feature>
<evidence type="ECO:0000256" key="7">
    <source>
        <dbReference type="ARBA" id="ARBA00022975"/>
    </source>
</evidence>
<sequence length="354" mass="39236">MSLCSYETLKKLLFKLDPETAHTLAGFGLKSVVHFPVLLRYFAKKNFVTDPMLEQKLFGRRFKNPVGLGAGFDKDGEYITAMPTMGFGFTEIGTVTPKPQDGNPKPRLFRLIQEQSIQNAMGFNNKGKEYMLKQLDKLYFFDYPVGINIGKNKMTPEKEALNDYEILFNAFKAYGDYIVINISSPNTPGLRDLQNEQFIKDIFAMAKRITDQPVLLKIAPDMTPEDAIALCHTAVEAGAAGIIATNTTVDYSLTPNAKDFGGISGALLTQKSYELFKAIGKELYGKTLLISVGGIDSAEEAYKRIKAGASLIQIYSMLIYRGPALIKEINEGLIDLLKKDGYSHISEAIGADHR</sequence>
<dbReference type="EC" id="1.3.5.2" evidence="11"/>